<dbReference type="Pfam" id="PF00625">
    <property type="entry name" value="Guanylate_kin"/>
    <property type="match status" value="1"/>
</dbReference>
<evidence type="ECO:0000259" key="7">
    <source>
        <dbReference type="PROSITE" id="PS50052"/>
    </source>
</evidence>
<dbReference type="PANTHER" id="PTHR23117">
    <property type="entry name" value="GUANYLATE KINASE-RELATED"/>
    <property type="match status" value="1"/>
</dbReference>
<dbReference type="PANTHER" id="PTHR23117:SF13">
    <property type="entry name" value="GUANYLATE KINASE"/>
    <property type="match status" value="1"/>
</dbReference>
<dbReference type="SMART" id="SM00072">
    <property type="entry name" value="GuKc"/>
    <property type="match status" value="1"/>
</dbReference>
<keyword evidence="4" id="KW-0547">Nucleotide-binding</keyword>
<dbReference type="CDD" id="cd00071">
    <property type="entry name" value="GMPK"/>
    <property type="match status" value="1"/>
</dbReference>
<name>A0A094Q4Z0_9ZZZZ</name>
<dbReference type="InterPro" id="IPR020590">
    <property type="entry name" value="Guanylate_kinase_CS"/>
</dbReference>
<dbReference type="Gene3D" id="3.40.50.300">
    <property type="entry name" value="P-loop containing nucleotide triphosphate hydrolases"/>
    <property type="match status" value="1"/>
</dbReference>
<feature type="domain" description="Guanylate kinase-like" evidence="7">
    <location>
        <begin position="3"/>
        <end position="181"/>
    </location>
</feature>
<dbReference type="GO" id="GO:0005524">
    <property type="term" value="F:ATP binding"/>
    <property type="evidence" value="ECO:0007669"/>
    <property type="project" value="UniProtKB-KW"/>
</dbReference>
<evidence type="ECO:0000256" key="5">
    <source>
        <dbReference type="ARBA" id="ARBA00022777"/>
    </source>
</evidence>
<dbReference type="GO" id="GO:0005829">
    <property type="term" value="C:cytosol"/>
    <property type="evidence" value="ECO:0007669"/>
    <property type="project" value="TreeGrafter"/>
</dbReference>
<sequence>MSAHLVVLSGPSGVGKSSVIREALKELPTTWLSVSATTRAPRPGEVHGENYFYVSQEEFTDMIANNELLEWAEFAGNRYGTPRKSAEEKLAQGIPVLLEIEVQGARQVRESMPEAVLVFLEPPAWADLEARLAGRGTETATQIQERLDTALKELESSGFFDHVIVNDDVSRAARELVQYLQ</sequence>
<dbReference type="InterPro" id="IPR008145">
    <property type="entry name" value="GK/Ca_channel_bsu"/>
</dbReference>
<accession>A0A094Q4Z0</accession>
<dbReference type="InterPro" id="IPR027417">
    <property type="entry name" value="P-loop_NTPase"/>
</dbReference>
<organism evidence="8">
    <name type="scientific">freshwater metagenome</name>
    <dbReference type="NCBI Taxonomy" id="449393"/>
    <lineage>
        <taxon>unclassified sequences</taxon>
        <taxon>metagenomes</taxon>
        <taxon>ecological metagenomes</taxon>
    </lineage>
</organism>
<dbReference type="EMBL" id="JNSL01000033">
    <property type="protein sequence ID" value="KGA19230.1"/>
    <property type="molecule type" value="Genomic_DNA"/>
</dbReference>
<dbReference type="PROSITE" id="PS00856">
    <property type="entry name" value="GUANYLATE_KINASE_1"/>
    <property type="match status" value="1"/>
</dbReference>
<protein>
    <recommendedName>
        <fullName evidence="2">guanylate kinase</fullName>
        <ecNumber evidence="2">2.7.4.8</ecNumber>
    </recommendedName>
</protein>
<evidence type="ECO:0000256" key="1">
    <source>
        <dbReference type="ARBA" id="ARBA00005790"/>
    </source>
</evidence>
<keyword evidence="3" id="KW-0808">Transferase</keyword>
<gene>
    <name evidence="8" type="ORF">GM51_6955</name>
</gene>
<evidence type="ECO:0000256" key="2">
    <source>
        <dbReference type="ARBA" id="ARBA00012961"/>
    </source>
</evidence>
<dbReference type="InterPro" id="IPR008144">
    <property type="entry name" value="Guanylate_kin-like_dom"/>
</dbReference>
<reference evidence="8" key="1">
    <citation type="submission" date="2014-06" db="EMBL/GenBank/DDBJ databases">
        <title>Key roles for freshwater Actinobacteria revealed by deep metagenomic sequencing.</title>
        <authorList>
            <person name="Ghai R."/>
            <person name="Mizuno C.M."/>
            <person name="Picazo A."/>
            <person name="Camacho A."/>
            <person name="Rodriguez-Valera F."/>
        </authorList>
    </citation>
    <scope>NUCLEOTIDE SEQUENCE</scope>
</reference>
<evidence type="ECO:0000313" key="8">
    <source>
        <dbReference type="EMBL" id="KGA19230.1"/>
    </source>
</evidence>
<dbReference type="NCBIfam" id="TIGR03263">
    <property type="entry name" value="guanyl_kin"/>
    <property type="match status" value="1"/>
</dbReference>
<dbReference type="HAMAP" id="MF_00328">
    <property type="entry name" value="Guanylate_kinase"/>
    <property type="match status" value="1"/>
</dbReference>
<dbReference type="AlphaFoldDB" id="A0A094Q4Z0"/>
<dbReference type="SUPFAM" id="SSF52540">
    <property type="entry name" value="P-loop containing nucleoside triphosphate hydrolases"/>
    <property type="match status" value="1"/>
</dbReference>
<dbReference type="GO" id="GO:0004385">
    <property type="term" value="F:GMP kinase activity"/>
    <property type="evidence" value="ECO:0007669"/>
    <property type="project" value="UniProtKB-EC"/>
</dbReference>
<comment type="caution">
    <text evidence="8">The sequence shown here is derived from an EMBL/GenBank/DDBJ whole genome shotgun (WGS) entry which is preliminary data.</text>
</comment>
<keyword evidence="6" id="KW-0067">ATP-binding</keyword>
<keyword evidence="5 8" id="KW-0418">Kinase</keyword>
<proteinExistence type="inferred from homology"/>
<evidence type="ECO:0000256" key="6">
    <source>
        <dbReference type="ARBA" id="ARBA00022840"/>
    </source>
</evidence>
<evidence type="ECO:0000256" key="4">
    <source>
        <dbReference type="ARBA" id="ARBA00022741"/>
    </source>
</evidence>
<dbReference type="FunFam" id="3.30.63.10:FF:000002">
    <property type="entry name" value="Guanylate kinase 1"/>
    <property type="match status" value="1"/>
</dbReference>
<dbReference type="EC" id="2.7.4.8" evidence="2"/>
<comment type="similarity">
    <text evidence="1">Belongs to the guanylate kinase family.</text>
</comment>
<dbReference type="PROSITE" id="PS50052">
    <property type="entry name" value="GUANYLATE_KINASE_2"/>
    <property type="match status" value="1"/>
</dbReference>
<evidence type="ECO:0000256" key="3">
    <source>
        <dbReference type="ARBA" id="ARBA00022679"/>
    </source>
</evidence>
<dbReference type="Gene3D" id="3.30.63.10">
    <property type="entry name" value="Guanylate Kinase phosphate binding domain"/>
    <property type="match status" value="1"/>
</dbReference>
<dbReference type="InterPro" id="IPR017665">
    <property type="entry name" value="Guanylate_kinase"/>
</dbReference>